<dbReference type="Pfam" id="PF08550">
    <property type="entry name" value="GATA_AreA"/>
    <property type="match status" value="1"/>
</dbReference>
<dbReference type="AlphaFoldDB" id="A0A2G4T4T3"/>
<evidence type="ECO:0000256" key="1">
    <source>
        <dbReference type="SAM" id="MobiDB-lite"/>
    </source>
</evidence>
<keyword evidence="4" id="KW-1185">Reference proteome</keyword>
<dbReference type="EMBL" id="KZ303843">
    <property type="protein sequence ID" value="PHZ16022.1"/>
    <property type="molecule type" value="Genomic_DNA"/>
</dbReference>
<proteinExistence type="predicted"/>
<organism evidence="3 4">
    <name type="scientific">Rhizopus microsporus ATCC 52813</name>
    <dbReference type="NCBI Taxonomy" id="1340429"/>
    <lineage>
        <taxon>Eukaryota</taxon>
        <taxon>Fungi</taxon>
        <taxon>Fungi incertae sedis</taxon>
        <taxon>Mucoromycota</taxon>
        <taxon>Mucoromycotina</taxon>
        <taxon>Mucoromycetes</taxon>
        <taxon>Mucorales</taxon>
        <taxon>Mucorineae</taxon>
        <taxon>Rhizopodaceae</taxon>
        <taxon>Rhizopus</taxon>
    </lineage>
</organism>
<evidence type="ECO:0000313" key="4">
    <source>
        <dbReference type="Proteomes" id="UP000242254"/>
    </source>
</evidence>
<dbReference type="InterPro" id="IPR013860">
    <property type="entry name" value="AreA_GATA"/>
</dbReference>
<evidence type="ECO:0000313" key="3">
    <source>
        <dbReference type="EMBL" id="PHZ16022.1"/>
    </source>
</evidence>
<evidence type="ECO:0000259" key="2">
    <source>
        <dbReference type="Pfam" id="PF08550"/>
    </source>
</evidence>
<name>A0A2G4T4T3_RHIZD</name>
<sequence>MSLKNHILSLNIQLNPKTIDKDQISDVWAENGQRLEYMSWRLWQQKTLHHSTSSPAITHDAFCHEVSQHDGPIKTQDDDQVNKIEQETIINNNKRIIIIDEDEDEDEDEDYFYSDEEEEEIQYEFIKMKPRPPTSQRSLLSDLLQRESNNSSPPSLSNSSTSSSHSFDTLHSNNNNNNNNTPAYNHHLHLISTKDQDIHWKDEPFHDCCFK</sequence>
<reference evidence="3 4" key="1">
    <citation type="journal article" date="2016" name="Proc. Natl. Acad. Sci. U.S.A.">
        <title>Lipid metabolic changes in an early divergent fungus govern the establishment of a mutualistic symbiosis with endobacteria.</title>
        <authorList>
            <person name="Lastovetsky O.A."/>
            <person name="Gaspar M.L."/>
            <person name="Mondo S.J."/>
            <person name="LaButti K.M."/>
            <person name="Sandor L."/>
            <person name="Grigoriev I.V."/>
            <person name="Henry S.A."/>
            <person name="Pawlowska T.E."/>
        </authorList>
    </citation>
    <scope>NUCLEOTIDE SEQUENCE [LARGE SCALE GENOMIC DNA]</scope>
    <source>
        <strain evidence="3 4">ATCC 52813</strain>
    </source>
</reference>
<protein>
    <recommendedName>
        <fullName evidence="2">Nitrogen regulatory protein areA GATA-like domain-containing protein</fullName>
    </recommendedName>
</protein>
<feature type="region of interest" description="Disordered" evidence="1">
    <location>
        <begin position="145"/>
        <end position="183"/>
    </location>
</feature>
<dbReference type="STRING" id="1340429.A0A2G4T4T3"/>
<feature type="domain" description="Nitrogen regulatory protein areA GATA-like" evidence="2">
    <location>
        <begin position="30"/>
        <end position="45"/>
    </location>
</feature>
<feature type="compositionally biased region" description="Low complexity" evidence="1">
    <location>
        <begin position="145"/>
        <end position="180"/>
    </location>
</feature>
<dbReference type="GeneID" id="35446400"/>
<gene>
    <name evidence="3" type="ORF">RHIMIDRAFT_56122</name>
</gene>
<dbReference type="RefSeq" id="XP_023469730.1">
    <property type="nucleotide sequence ID" value="XM_023615412.1"/>
</dbReference>
<dbReference type="Proteomes" id="UP000242254">
    <property type="component" value="Unassembled WGS sequence"/>
</dbReference>
<accession>A0A2G4T4T3</accession>